<keyword evidence="1" id="KW-0472">Membrane</keyword>
<evidence type="ECO:0000256" key="1">
    <source>
        <dbReference type="SAM" id="Phobius"/>
    </source>
</evidence>
<dbReference type="OrthoDB" id="2391627at2759"/>
<accession>A0A0B7FG33</accession>
<reference evidence="2 3" key="1">
    <citation type="submission" date="2014-11" db="EMBL/GenBank/DDBJ databases">
        <authorList>
            <person name="Wibberg Daniel"/>
        </authorList>
    </citation>
    <scope>NUCLEOTIDE SEQUENCE [LARGE SCALE GENOMIC DNA]</scope>
    <source>
        <strain evidence="2">Rhizoctonia solani AG1-IB 7/3/14</strain>
    </source>
</reference>
<dbReference type="AlphaFoldDB" id="A0A0B7FG33"/>
<evidence type="ECO:0000313" key="3">
    <source>
        <dbReference type="Proteomes" id="UP000059188"/>
    </source>
</evidence>
<organism evidence="2 3">
    <name type="scientific">Thanatephorus cucumeris (strain AG1-IB / isolate 7/3/14)</name>
    <name type="common">Lettuce bottom rot fungus</name>
    <name type="synonym">Rhizoctonia solani</name>
    <dbReference type="NCBI Taxonomy" id="1108050"/>
    <lineage>
        <taxon>Eukaryota</taxon>
        <taxon>Fungi</taxon>
        <taxon>Dikarya</taxon>
        <taxon>Basidiomycota</taxon>
        <taxon>Agaricomycotina</taxon>
        <taxon>Agaricomycetes</taxon>
        <taxon>Cantharellales</taxon>
        <taxon>Ceratobasidiaceae</taxon>
        <taxon>Rhizoctonia</taxon>
        <taxon>Rhizoctonia solani AG-1</taxon>
    </lineage>
</organism>
<dbReference type="GO" id="GO:0005739">
    <property type="term" value="C:mitochondrion"/>
    <property type="evidence" value="ECO:0007669"/>
    <property type="project" value="GOC"/>
</dbReference>
<name>A0A0B7FG33_THACB</name>
<proteinExistence type="predicted"/>
<keyword evidence="1" id="KW-0812">Transmembrane</keyword>
<protein>
    <submittedName>
        <fullName evidence="2">Uncharacterized protein</fullName>
    </submittedName>
</protein>
<dbReference type="InterPro" id="IPR019182">
    <property type="entry name" value="Cytochrome_b-c1_su10_fun"/>
</dbReference>
<dbReference type="STRING" id="1108050.A0A0B7FG33"/>
<keyword evidence="3" id="KW-1185">Reference proteome</keyword>
<evidence type="ECO:0000313" key="2">
    <source>
        <dbReference type="EMBL" id="CEL55158.1"/>
    </source>
</evidence>
<dbReference type="EMBL" id="LN679101">
    <property type="protein sequence ID" value="CEL55158.1"/>
    <property type="molecule type" value="Genomic_DNA"/>
</dbReference>
<dbReference type="PANTHER" id="PTHR28254">
    <property type="entry name" value="CYTOCHROME B-C1 COMPLEX SUBUNIT 10"/>
    <property type="match status" value="1"/>
</dbReference>
<keyword evidence="1" id="KW-1133">Transmembrane helix</keyword>
<feature type="transmembrane region" description="Helical" evidence="1">
    <location>
        <begin position="27"/>
        <end position="48"/>
    </location>
</feature>
<dbReference type="PANTHER" id="PTHR28254:SF1">
    <property type="entry name" value="CYTOCHROME B-C1 COMPLEX SUBUNIT 10, MITOCHONDRIAL"/>
    <property type="match status" value="1"/>
</dbReference>
<dbReference type="Proteomes" id="UP000059188">
    <property type="component" value="Unassembled WGS sequence"/>
</dbReference>
<dbReference type="GO" id="GO:0006122">
    <property type="term" value="P:mitochondrial electron transport, ubiquinol to cytochrome c"/>
    <property type="evidence" value="ECO:0007669"/>
    <property type="project" value="InterPro"/>
</dbReference>
<sequence>MARFVPQPQPRLGPFTASSLKPWAGTAGLWAAGAGAAVALFMSVTPIFKKDVLLKIPVLSNHFEDKTPASDKPF</sequence>
<dbReference type="Pfam" id="PF09796">
    <property type="entry name" value="QCR10"/>
    <property type="match status" value="1"/>
</dbReference>
<gene>
    <name evidence="2" type="ORF">RSOLAG1IB_01166</name>
</gene>